<accession>A0A2K1JKF4</accession>
<organism evidence="2">
    <name type="scientific">Physcomitrium patens</name>
    <name type="common">Spreading-leaved earth moss</name>
    <name type="synonym">Physcomitrella patens</name>
    <dbReference type="NCBI Taxonomy" id="3218"/>
    <lineage>
        <taxon>Eukaryota</taxon>
        <taxon>Viridiplantae</taxon>
        <taxon>Streptophyta</taxon>
        <taxon>Embryophyta</taxon>
        <taxon>Bryophyta</taxon>
        <taxon>Bryophytina</taxon>
        <taxon>Bryopsida</taxon>
        <taxon>Funariidae</taxon>
        <taxon>Funariales</taxon>
        <taxon>Funariaceae</taxon>
        <taxon>Physcomitrium</taxon>
    </lineage>
</organism>
<evidence type="ECO:0000313" key="4">
    <source>
        <dbReference type="Proteomes" id="UP000006727"/>
    </source>
</evidence>
<evidence type="ECO:0000313" key="3">
    <source>
        <dbReference type="EnsemblPlants" id="Pp3c13_2040V3.1"/>
    </source>
</evidence>
<dbReference type="PaxDb" id="3218-PP1S107_207V6.1"/>
<dbReference type="RefSeq" id="XP_024392145.1">
    <property type="nucleotide sequence ID" value="XM_024536377.2"/>
</dbReference>
<sequence length="390" mass="43358">MTKRNLSLGGGSSLLSHTAPSPFPLHGFPGYDTAPKPVERPANPHYADCGLQQESQSKHPFLSRSCNPYSSQSQRSLSQGCLTQSQNTLRLSQNSQPEDYGCDQWKTGKEIALGQSQKPPPYFSGLTTSLNRRNSPGNVGGSQSAPASSTSTSAALCVVGPQNNTPRPWPQCNVSDELERRLGNLEKLWEAETAVLQKICDDYQQFKTLIEEACFESKDNRSKLSIQQDALQKLVKEEEAANSGIYTAVKASEDAILQDIKTLKQAVNEVAEEKNKTALKLMIQSLRDEFVSFKRDLKAEIPHPVQNSDMRHQGRYNPPEIVDLDELPDSDLDIGLGFLAGGDNFCRISSTAETKINRLTNYRNSSDDDIRKSVRRKMIRAQRRVRCKLV</sequence>
<dbReference type="GeneID" id="112290263"/>
<name>A0A2K1JKF4_PHYPA</name>
<feature type="region of interest" description="Disordered" evidence="1">
    <location>
        <begin position="113"/>
        <end position="148"/>
    </location>
</feature>
<dbReference type="KEGG" id="ppp:112290263"/>
<feature type="region of interest" description="Disordered" evidence="1">
    <location>
        <begin position="1"/>
        <end position="20"/>
    </location>
</feature>
<dbReference type="AlphaFoldDB" id="A0A2K1JKF4"/>
<dbReference type="EnsemblPlants" id="Pp3c13_2040V3.1">
    <property type="protein sequence ID" value="Pp3c13_2040V3.1"/>
    <property type="gene ID" value="Pp3c13_2040"/>
</dbReference>
<dbReference type="Proteomes" id="UP000006727">
    <property type="component" value="Chromosome 13"/>
</dbReference>
<dbReference type="EnsemblPlants" id="Pp3c13_2040V3.3">
    <property type="protein sequence ID" value="Pp3c13_2040V3.3"/>
    <property type="gene ID" value="Pp3c13_2040"/>
</dbReference>
<evidence type="ECO:0000256" key="1">
    <source>
        <dbReference type="SAM" id="MobiDB-lite"/>
    </source>
</evidence>
<gene>
    <name evidence="3" type="primary">LOC112290263</name>
    <name evidence="2" type="ORF">PHYPA_016862</name>
</gene>
<proteinExistence type="predicted"/>
<dbReference type="OrthoDB" id="1920658at2759"/>
<feature type="compositionally biased region" description="Polar residues" evidence="1">
    <location>
        <begin position="125"/>
        <end position="137"/>
    </location>
</feature>
<evidence type="ECO:0000313" key="2">
    <source>
        <dbReference type="EMBL" id="PNR42033.1"/>
    </source>
</evidence>
<dbReference type="Gramene" id="Pp3c13_2040V3.3">
    <property type="protein sequence ID" value="Pp3c13_2040V3.3"/>
    <property type="gene ID" value="Pp3c13_2040"/>
</dbReference>
<reference evidence="2 4" key="1">
    <citation type="journal article" date="2008" name="Science">
        <title>The Physcomitrella genome reveals evolutionary insights into the conquest of land by plants.</title>
        <authorList>
            <person name="Rensing S."/>
            <person name="Lang D."/>
            <person name="Zimmer A."/>
            <person name="Terry A."/>
            <person name="Salamov A."/>
            <person name="Shapiro H."/>
            <person name="Nishiyama T."/>
            <person name="Perroud P.-F."/>
            <person name="Lindquist E."/>
            <person name="Kamisugi Y."/>
            <person name="Tanahashi T."/>
            <person name="Sakakibara K."/>
            <person name="Fujita T."/>
            <person name="Oishi K."/>
            <person name="Shin-I T."/>
            <person name="Kuroki Y."/>
            <person name="Toyoda A."/>
            <person name="Suzuki Y."/>
            <person name="Hashimoto A."/>
            <person name="Yamaguchi K."/>
            <person name="Sugano A."/>
            <person name="Kohara Y."/>
            <person name="Fujiyama A."/>
            <person name="Anterola A."/>
            <person name="Aoki S."/>
            <person name="Ashton N."/>
            <person name="Barbazuk W.B."/>
            <person name="Barker E."/>
            <person name="Bennetzen J."/>
            <person name="Bezanilla M."/>
            <person name="Blankenship R."/>
            <person name="Cho S.H."/>
            <person name="Dutcher S."/>
            <person name="Estelle M."/>
            <person name="Fawcett J.A."/>
            <person name="Gundlach H."/>
            <person name="Hanada K."/>
            <person name="Heyl A."/>
            <person name="Hicks K.A."/>
            <person name="Hugh J."/>
            <person name="Lohr M."/>
            <person name="Mayer K."/>
            <person name="Melkozernov A."/>
            <person name="Murata T."/>
            <person name="Nelson D."/>
            <person name="Pils B."/>
            <person name="Prigge M."/>
            <person name="Reiss B."/>
            <person name="Renner T."/>
            <person name="Rombauts S."/>
            <person name="Rushton P."/>
            <person name="Sanderfoot A."/>
            <person name="Schween G."/>
            <person name="Shiu S.-H."/>
            <person name="Stueber K."/>
            <person name="Theodoulou F.L."/>
            <person name="Tu H."/>
            <person name="Van de Peer Y."/>
            <person name="Verrier P.J."/>
            <person name="Waters E."/>
            <person name="Wood A."/>
            <person name="Yang L."/>
            <person name="Cove D."/>
            <person name="Cuming A."/>
            <person name="Hasebe M."/>
            <person name="Lucas S."/>
            <person name="Mishler D.B."/>
            <person name="Reski R."/>
            <person name="Grigoriev I."/>
            <person name="Quatrano R.S."/>
            <person name="Boore J.L."/>
        </authorList>
    </citation>
    <scope>NUCLEOTIDE SEQUENCE [LARGE SCALE GENOMIC DNA]</scope>
    <source>
        <strain evidence="3 4">cv. Gransden 2004</strain>
    </source>
</reference>
<dbReference type="OMA" id="FSAMKSE"/>
<reference evidence="2 4" key="2">
    <citation type="journal article" date="2018" name="Plant J.">
        <title>The Physcomitrella patens chromosome-scale assembly reveals moss genome structure and evolution.</title>
        <authorList>
            <person name="Lang D."/>
            <person name="Ullrich K.K."/>
            <person name="Murat F."/>
            <person name="Fuchs J."/>
            <person name="Jenkins J."/>
            <person name="Haas F.B."/>
            <person name="Piednoel M."/>
            <person name="Gundlach H."/>
            <person name="Van Bel M."/>
            <person name="Meyberg R."/>
            <person name="Vives C."/>
            <person name="Morata J."/>
            <person name="Symeonidi A."/>
            <person name="Hiss M."/>
            <person name="Muchero W."/>
            <person name="Kamisugi Y."/>
            <person name="Saleh O."/>
            <person name="Blanc G."/>
            <person name="Decker E.L."/>
            <person name="van Gessel N."/>
            <person name="Grimwood J."/>
            <person name="Hayes R.D."/>
            <person name="Graham S.W."/>
            <person name="Gunter L.E."/>
            <person name="McDaniel S.F."/>
            <person name="Hoernstein S.N.W."/>
            <person name="Larsson A."/>
            <person name="Li F.W."/>
            <person name="Perroud P.F."/>
            <person name="Phillips J."/>
            <person name="Ranjan P."/>
            <person name="Rokshar D.S."/>
            <person name="Rothfels C.J."/>
            <person name="Schneider L."/>
            <person name="Shu S."/>
            <person name="Stevenson D.W."/>
            <person name="Thummler F."/>
            <person name="Tillich M."/>
            <person name="Villarreal Aguilar J.C."/>
            <person name="Widiez T."/>
            <person name="Wong G.K."/>
            <person name="Wymore A."/>
            <person name="Zhang Y."/>
            <person name="Zimmer A.D."/>
            <person name="Quatrano R.S."/>
            <person name="Mayer K.F.X."/>
            <person name="Goodstein D."/>
            <person name="Casacuberta J.M."/>
            <person name="Vandepoele K."/>
            <person name="Reski R."/>
            <person name="Cuming A.C."/>
            <person name="Tuskan G.A."/>
            <person name="Maumus F."/>
            <person name="Salse J."/>
            <person name="Schmutz J."/>
            <person name="Rensing S.A."/>
        </authorList>
    </citation>
    <scope>NUCLEOTIDE SEQUENCE [LARGE SCALE GENOMIC DNA]</scope>
    <source>
        <strain evidence="3 4">cv. Gransden 2004</strain>
    </source>
</reference>
<reference evidence="3" key="3">
    <citation type="submission" date="2020-12" db="UniProtKB">
        <authorList>
            <consortium name="EnsemblPlants"/>
        </authorList>
    </citation>
    <scope>IDENTIFICATION</scope>
</reference>
<keyword evidence="4" id="KW-1185">Reference proteome</keyword>
<feature type="region of interest" description="Disordered" evidence="1">
    <location>
        <begin position="26"/>
        <end position="48"/>
    </location>
</feature>
<dbReference type="EMBL" id="ABEU02000013">
    <property type="protein sequence ID" value="PNR42033.1"/>
    <property type="molecule type" value="Genomic_DNA"/>
</dbReference>
<dbReference type="Gramene" id="Pp3c13_2040V3.1">
    <property type="protein sequence ID" value="Pp3c13_2040V3.1"/>
    <property type="gene ID" value="Pp3c13_2040"/>
</dbReference>
<protein>
    <submittedName>
        <fullName evidence="2 3">Uncharacterized protein</fullName>
    </submittedName>
</protein>